<organism evidence="2 3">
    <name type="scientific">Sphaerobolus stellatus (strain SS14)</name>
    <dbReference type="NCBI Taxonomy" id="990650"/>
    <lineage>
        <taxon>Eukaryota</taxon>
        <taxon>Fungi</taxon>
        <taxon>Dikarya</taxon>
        <taxon>Basidiomycota</taxon>
        <taxon>Agaricomycotina</taxon>
        <taxon>Agaricomycetes</taxon>
        <taxon>Phallomycetidae</taxon>
        <taxon>Geastrales</taxon>
        <taxon>Sphaerobolaceae</taxon>
        <taxon>Sphaerobolus</taxon>
    </lineage>
</organism>
<gene>
    <name evidence="2" type="ORF">M422DRAFT_781888</name>
</gene>
<dbReference type="EMBL" id="KN837171">
    <property type="protein sequence ID" value="KIJ37199.1"/>
    <property type="molecule type" value="Genomic_DNA"/>
</dbReference>
<dbReference type="PANTHER" id="PTHR37450">
    <property type="entry name" value="CIPC PROTEIN"/>
    <property type="match status" value="1"/>
</dbReference>
<dbReference type="AlphaFoldDB" id="A0A0C9UR10"/>
<accession>A0A0C9UR10</accession>
<dbReference type="PANTHER" id="PTHR37450:SF1">
    <property type="entry name" value="CIPC PROTEIN"/>
    <property type="match status" value="1"/>
</dbReference>
<proteinExistence type="predicted"/>
<protein>
    <recommendedName>
        <fullName evidence="4">Phosphoglycerate mutase family protein</fullName>
    </recommendedName>
</protein>
<name>A0A0C9UR10_SPHS4</name>
<dbReference type="Proteomes" id="UP000054279">
    <property type="component" value="Unassembled WGS sequence"/>
</dbReference>
<reference evidence="2 3" key="1">
    <citation type="submission" date="2014-06" db="EMBL/GenBank/DDBJ databases">
        <title>Evolutionary Origins and Diversification of the Mycorrhizal Mutualists.</title>
        <authorList>
            <consortium name="DOE Joint Genome Institute"/>
            <consortium name="Mycorrhizal Genomics Consortium"/>
            <person name="Kohler A."/>
            <person name="Kuo A."/>
            <person name="Nagy L.G."/>
            <person name="Floudas D."/>
            <person name="Copeland A."/>
            <person name="Barry K.W."/>
            <person name="Cichocki N."/>
            <person name="Veneault-Fourrey C."/>
            <person name="LaButti K."/>
            <person name="Lindquist E.A."/>
            <person name="Lipzen A."/>
            <person name="Lundell T."/>
            <person name="Morin E."/>
            <person name="Murat C."/>
            <person name="Riley R."/>
            <person name="Ohm R."/>
            <person name="Sun H."/>
            <person name="Tunlid A."/>
            <person name="Henrissat B."/>
            <person name="Grigoriev I.V."/>
            <person name="Hibbett D.S."/>
            <person name="Martin F."/>
        </authorList>
    </citation>
    <scope>NUCLEOTIDE SEQUENCE [LARGE SCALE GENOMIC DNA]</scope>
    <source>
        <strain evidence="2 3">SS14</strain>
    </source>
</reference>
<dbReference type="OrthoDB" id="9895617at2759"/>
<dbReference type="InterPro" id="IPR022234">
    <property type="entry name" value="DUF3759"/>
</dbReference>
<dbReference type="Pfam" id="PF12585">
    <property type="entry name" value="DUF3759"/>
    <property type="match status" value="1"/>
</dbReference>
<evidence type="ECO:0000313" key="2">
    <source>
        <dbReference type="EMBL" id="KIJ37199.1"/>
    </source>
</evidence>
<evidence type="ECO:0008006" key="4">
    <source>
        <dbReference type="Google" id="ProtNLM"/>
    </source>
</evidence>
<evidence type="ECO:0000256" key="1">
    <source>
        <dbReference type="SAM" id="MobiDB-lite"/>
    </source>
</evidence>
<dbReference type="HOGENOM" id="CLU_143683_2_0_1"/>
<feature type="region of interest" description="Disordered" evidence="1">
    <location>
        <begin position="88"/>
        <end position="113"/>
    </location>
</feature>
<keyword evidence="3" id="KW-1185">Reference proteome</keyword>
<sequence>MPFWKHDSAEEEQRQAYDTVTNVEPGHKAHISHELIAAAASYEAAKAYEQHVSANGKPDSHAQAKEIMAGLAGAFIDRLAETKGEDFYDKEKAKHAAKKHAHENFEFGSGDVN</sequence>
<evidence type="ECO:0000313" key="3">
    <source>
        <dbReference type="Proteomes" id="UP000054279"/>
    </source>
</evidence>